<dbReference type="Proteomes" id="UP000280455">
    <property type="component" value="Chromosome"/>
</dbReference>
<keyword evidence="4" id="KW-0281">Fimbrium</keyword>
<name>A0AAD0ZNM1_9PSED</name>
<dbReference type="EMBL" id="CP027750">
    <property type="protein sequence ID" value="AZE32185.1"/>
    <property type="molecule type" value="Genomic_DNA"/>
</dbReference>
<dbReference type="GO" id="GO:0009289">
    <property type="term" value="C:pilus"/>
    <property type="evidence" value="ECO:0007669"/>
    <property type="project" value="UniProtKB-SubCell"/>
</dbReference>
<comment type="subcellular location">
    <subcellularLocation>
        <location evidence="1">Fimbrium</location>
    </subcellularLocation>
</comment>
<proteinExistence type="inferred from homology"/>
<dbReference type="PANTHER" id="PTHR33420:SF3">
    <property type="entry name" value="FIMBRIAL SUBUNIT ELFA"/>
    <property type="match status" value="1"/>
</dbReference>
<protein>
    <recommendedName>
        <fullName evidence="5">Fimbrial-type adhesion domain-containing protein</fullName>
    </recommendedName>
</protein>
<dbReference type="GO" id="GO:0043709">
    <property type="term" value="P:cell adhesion involved in single-species biofilm formation"/>
    <property type="evidence" value="ECO:0007669"/>
    <property type="project" value="TreeGrafter"/>
</dbReference>
<dbReference type="Pfam" id="PF00419">
    <property type="entry name" value="Fimbrial"/>
    <property type="match status" value="1"/>
</dbReference>
<evidence type="ECO:0000256" key="4">
    <source>
        <dbReference type="ARBA" id="ARBA00023263"/>
    </source>
</evidence>
<comment type="similarity">
    <text evidence="2">Belongs to the fimbrial protein family.</text>
</comment>
<accession>A0AAD0ZNM1</accession>
<dbReference type="PANTHER" id="PTHR33420">
    <property type="entry name" value="FIMBRIAL SUBUNIT ELFA-RELATED"/>
    <property type="match status" value="1"/>
</dbReference>
<evidence type="ECO:0000256" key="1">
    <source>
        <dbReference type="ARBA" id="ARBA00004561"/>
    </source>
</evidence>
<organism evidence="6 7">
    <name type="scientific">Pseudomonas chlororaphis subsp. aureofaciens</name>
    <dbReference type="NCBI Taxonomy" id="587851"/>
    <lineage>
        <taxon>Bacteria</taxon>
        <taxon>Pseudomonadati</taxon>
        <taxon>Pseudomonadota</taxon>
        <taxon>Gammaproteobacteria</taxon>
        <taxon>Pseudomonadales</taxon>
        <taxon>Pseudomonadaceae</taxon>
        <taxon>Pseudomonas</taxon>
    </lineage>
</organism>
<gene>
    <name evidence="6" type="ORF">C4K07_5431</name>
</gene>
<evidence type="ECO:0000313" key="7">
    <source>
        <dbReference type="Proteomes" id="UP000280455"/>
    </source>
</evidence>
<sequence>MGKVATSNIKSGTALEQRYTFEVRCRGMKPATPLPMKIYFEGNTDANGMLNLTSAGQAGVAQGVAIELKDDKGTKLPFNKPDAINMDWQRSEVDAEVYRFSGSARYTASGGEIKPGKADATMTYVLDYN</sequence>
<evidence type="ECO:0000256" key="2">
    <source>
        <dbReference type="ARBA" id="ARBA00006671"/>
    </source>
</evidence>
<evidence type="ECO:0000313" key="6">
    <source>
        <dbReference type="EMBL" id="AZE32185.1"/>
    </source>
</evidence>
<dbReference type="InterPro" id="IPR000259">
    <property type="entry name" value="Adhesion_dom_fimbrial"/>
</dbReference>
<feature type="domain" description="Fimbrial-type adhesion" evidence="5">
    <location>
        <begin position="1"/>
        <end position="128"/>
    </location>
</feature>
<dbReference type="RefSeq" id="WP_241197696.1">
    <property type="nucleotide sequence ID" value="NZ_CP027749.1"/>
</dbReference>
<evidence type="ECO:0000259" key="5">
    <source>
        <dbReference type="Pfam" id="PF00419"/>
    </source>
</evidence>
<dbReference type="InterPro" id="IPR036937">
    <property type="entry name" value="Adhesion_dom_fimbrial_sf"/>
</dbReference>
<dbReference type="InterPro" id="IPR008966">
    <property type="entry name" value="Adhesion_dom_sf"/>
</dbReference>
<reference evidence="6 7" key="1">
    <citation type="submission" date="2018-03" db="EMBL/GenBank/DDBJ databases">
        <title>Diversity of phytobeneficial traits revealed by whole-genome analysis of worldwide-isolated phenazine-producing Pseudomonas spp.</title>
        <authorList>
            <person name="Biessy A."/>
            <person name="Novinscak A."/>
            <person name="Blom J."/>
            <person name="Leger G."/>
            <person name="Thomashow L.S."/>
            <person name="Cazorla F.M."/>
            <person name="Josic D."/>
            <person name="Filion M."/>
        </authorList>
    </citation>
    <scope>NUCLEOTIDE SEQUENCE [LARGE SCALE GENOMIC DNA]</scope>
    <source>
        <strain evidence="6 7">ChPhzS24</strain>
    </source>
</reference>
<dbReference type="AlphaFoldDB" id="A0AAD0ZNM1"/>
<dbReference type="SUPFAM" id="SSF49401">
    <property type="entry name" value="Bacterial adhesins"/>
    <property type="match status" value="1"/>
</dbReference>
<dbReference type="InterPro" id="IPR050263">
    <property type="entry name" value="Bact_Fimbrial_Adh_Pro"/>
</dbReference>
<dbReference type="Gene3D" id="2.60.40.1090">
    <property type="entry name" value="Fimbrial-type adhesion domain"/>
    <property type="match status" value="1"/>
</dbReference>
<keyword evidence="3" id="KW-0732">Signal</keyword>
<evidence type="ECO:0000256" key="3">
    <source>
        <dbReference type="ARBA" id="ARBA00022729"/>
    </source>
</evidence>